<feature type="non-terminal residue" evidence="4">
    <location>
        <position position="349"/>
    </location>
</feature>
<dbReference type="GO" id="GO:0006406">
    <property type="term" value="P:mRNA export from nucleus"/>
    <property type="evidence" value="ECO:0007669"/>
    <property type="project" value="TreeGrafter"/>
</dbReference>
<name>A0A8J9YC10_9NEOP</name>
<evidence type="ECO:0000313" key="5">
    <source>
        <dbReference type="Proteomes" id="UP000838878"/>
    </source>
</evidence>
<dbReference type="InterPro" id="IPR035979">
    <property type="entry name" value="RBD_domain_sf"/>
</dbReference>
<dbReference type="SUPFAM" id="SSF54928">
    <property type="entry name" value="RNA-binding domain, RBD"/>
    <property type="match status" value="1"/>
</dbReference>
<dbReference type="AlphaFoldDB" id="A0A8J9YC10"/>
<dbReference type="Pfam" id="PF00076">
    <property type="entry name" value="RRM_1"/>
    <property type="match status" value="1"/>
</dbReference>
<accession>A0A8J9YC10</accession>
<keyword evidence="5" id="KW-1185">Reference proteome</keyword>
<dbReference type="Proteomes" id="UP000838878">
    <property type="component" value="Chromosome 2"/>
</dbReference>
<dbReference type="InterPro" id="IPR051229">
    <property type="entry name" value="ALYREF_mRNA_export"/>
</dbReference>
<keyword evidence="1" id="KW-0694">RNA-binding</keyword>
<sequence length="349" mass="39812">MASYIDMSLDDIIQKTKKRNSKYKSNVNKQKPPVKQNVVDARNKIISKKRTQIVDAREKLAELARQKDARLRLEQMRAKRAIRNVQGGSNFQTPRKFTKHHAKMEPVFTDRSRQVISQPLTRKTLRNQSFTNKRITMDRSIESRNLAKPLKPIIRTIENDLEIIDDPMEEDHVPVRTALSNGRTGLQLKIVTHNNNIQSRSTVIDKEKSPPRPPSILKKRPMAALRSENKTEKPEKPNHEYRIIVSNLRNTVTAGDIEELFGDVGGMVESRLVRPGTAEVIYKSVEDAQVAVDLYHNRQLDGQPMNCLLVTPRSTSTSARSSNKPALYSTNSNVEPDISTFHKVLFSNF</sequence>
<gene>
    <name evidence="4" type="ORF">BINO364_LOCUS7065</name>
</gene>
<dbReference type="GO" id="GO:0003729">
    <property type="term" value="F:mRNA binding"/>
    <property type="evidence" value="ECO:0007669"/>
    <property type="project" value="TreeGrafter"/>
</dbReference>
<dbReference type="InterPro" id="IPR034784">
    <property type="entry name" value="PDIP3_RRM"/>
</dbReference>
<reference evidence="4" key="1">
    <citation type="submission" date="2021-12" db="EMBL/GenBank/DDBJ databases">
        <authorList>
            <person name="Martin H S."/>
        </authorList>
    </citation>
    <scope>NUCLEOTIDE SEQUENCE</scope>
</reference>
<evidence type="ECO:0000256" key="2">
    <source>
        <dbReference type="SAM" id="MobiDB-lite"/>
    </source>
</evidence>
<dbReference type="InterPro" id="IPR000504">
    <property type="entry name" value="RRM_dom"/>
</dbReference>
<dbReference type="InterPro" id="IPR012677">
    <property type="entry name" value="Nucleotide-bd_a/b_plait_sf"/>
</dbReference>
<protein>
    <recommendedName>
        <fullName evidence="3">RRM domain-containing protein</fullName>
    </recommendedName>
</protein>
<dbReference type="SMART" id="SM00360">
    <property type="entry name" value="RRM"/>
    <property type="match status" value="1"/>
</dbReference>
<dbReference type="EMBL" id="OV170222">
    <property type="protein sequence ID" value="CAH0720900.1"/>
    <property type="molecule type" value="Genomic_DNA"/>
</dbReference>
<feature type="compositionally biased region" description="Basic and acidic residues" evidence="2">
    <location>
        <begin position="227"/>
        <end position="237"/>
    </location>
</feature>
<dbReference type="OrthoDB" id="346839at2759"/>
<dbReference type="PANTHER" id="PTHR19965:SF94">
    <property type="entry name" value="FI13061P-RELATED"/>
    <property type="match status" value="1"/>
</dbReference>
<dbReference type="PANTHER" id="PTHR19965">
    <property type="entry name" value="RNA AND EXPORT FACTOR BINDING PROTEIN"/>
    <property type="match status" value="1"/>
</dbReference>
<feature type="region of interest" description="Disordered" evidence="2">
    <location>
        <begin position="203"/>
        <end position="237"/>
    </location>
</feature>
<proteinExistence type="predicted"/>
<dbReference type="Gene3D" id="3.30.70.330">
    <property type="match status" value="1"/>
</dbReference>
<feature type="domain" description="RRM" evidence="3">
    <location>
        <begin position="242"/>
        <end position="308"/>
    </location>
</feature>
<evidence type="ECO:0000259" key="3">
    <source>
        <dbReference type="SMART" id="SM00360"/>
    </source>
</evidence>
<dbReference type="CDD" id="cd12681">
    <property type="entry name" value="RRM_SKAR"/>
    <property type="match status" value="1"/>
</dbReference>
<dbReference type="GO" id="GO:0005634">
    <property type="term" value="C:nucleus"/>
    <property type="evidence" value="ECO:0007669"/>
    <property type="project" value="TreeGrafter"/>
</dbReference>
<evidence type="ECO:0000256" key="1">
    <source>
        <dbReference type="ARBA" id="ARBA00022884"/>
    </source>
</evidence>
<organism evidence="4 5">
    <name type="scientific">Brenthis ino</name>
    <name type="common">lesser marbled fritillary</name>
    <dbReference type="NCBI Taxonomy" id="405034"/>
    <lineage>
        <taxon>Eukaryota</taxon>
        <taxon>Metazoa</taxon>
        <taxon>Ecdysozoa</taxon>
        <taxon>Arthropoda</taxon>
        <taxon>Hexapoda</taxon>
        <taxon>Insecta</taxon>
        <taxon>Pterygota</taxon>
        <taxon>Neoptera</taxon>
        <taxon>Endopterygota</taxon>
        <taxon>Lepidoptera</taxon>
        <taxon>Glossata</taxon>
        <taxon>Ditrysia</taxon>
        <taxon>Papilionoidea</taxon>
        <taxon>Nymphalidae</taxon>
        <taxon>Heliconiinae</taxon>
        <taxon>Argynnini</taxon>
        <taxon>Brenthis</taxon>
    </lineage>
</organism>
<evidence type="ECO:0000313" key="4">
    <source>
        <dbReference type="EMBL" id="CAH0720900.1"/>
    </source>
</evidence>